<reference evidence="1" key="1">
    <citation type="submission" date="2019-08" db="EMBL/GenBank/DDBJ databases">
        <authorList>
            <person name="Kucharzyk K."/>
            <person name="Murdoch R.W."/>
            <person name="Higgins S."/>
            <person name="Loffler F."/>
        </authorList>
    </citation>
    <scope>NUCLEOTIDE SEQUENCE</scope>
</reference>
<dbReference type="EMBL" id="VSSQ01034946">
    <property type="protein sequence ID" value="MPM87035.1"/>
    <property type="molecule type" value="Genomic_DNA"/>
</dbReference>
<proteinExistence type="predicted"/>
<gene>
    <name evidence="1" type="ORF">SDC9_134128</name>
</gene>
<organism evidence="1">
    <name type="scientific">bioreactor metagenome</name>
    <dbReference type="NCBI Taxonomy" id="1076179"/>
    <lineage>
        <taxon>unclassified sequences</taxon>
        <taxon>metagenomes</taxon>
        <taxon>ecological metagenomes</taxon>
    </lineage>
</organism>
<accession>A0A645DCW5</accession>
<name>A0A645DCW5_9ZZZZ</name>
<protein>
    <submittedName>
        <fullName evidence="1">Uncharacterized protein</fullName>
    </submittedName>
</protein>
<comment type="caution">
    <text evidence="1">The sequence shown here is derived from an EMBL/GenBank/DDBJ whole genome shotgun (WGS) entry which is preliminary data.</text>
</comment>
<dbReference type="AlphaFoldDB" id="A0A645DCW5"/>
<evidence type="ECO:0000313" key="1">
    <source>
        <dbReference type="EMBL" id="MPM87035.1"/>
    </source>
</evidence>
<sequence>MVALTSRKTVSKFLKILKRCKLGASCLEPPQLALLRGLQGPYQDDYLPLSVFCPKGNNVIKIYISPEGVISSELIDFDEEGLLGDENPYYSFPENPHWFWVSHALKDKKAILKTFSTNMRELPPLQNMWSLDDKGQSIVGYEIALGLALRDFLCTSN</sequence>